<dbReference type="SUPFAM" id="SSF56801">
    <property type="entry name" value="Acetyl-CoA synthetase-like"/>
    <property type="match status" value="1"/>
</dbReference>
<evidence type="ECO:0000259" key="2">
    <source>
        <dbReference type="Pfam" id="PF13193"/>
    </source>
</evidence>
<dbReference type="Pfam" id="PF00501">
    <property type="entry name" value="AMP-binding"/>
    <property type="match status" value="1"/>
</dbReference>
<dbReference type="PROSITE" id="PS00455">
    <property type="entry name" value="AMP_BINDING"/>
    <property type="match status" value="1"/>
</dbReference>
<dbReference type="Pfam" id="PF13193">
    <property type="entry name" value="AMP-binding_C"/>
    <property type="match status" value="1"/>
</dbReference>
<dbReference type="EMBL" id="CAFBND010000027">
    <property type="protein sequence ID" value="CAB4938187.1"/>
    <property type="molecule type" value="Genomic_DNA"/>
</dbReference>
<evidence type="ECO:0000259" key="1">
    <source>
        <dbReference type="Pfam" id="PF00501"/>
    </source>
</evidence>
<dbReference type="PANTHER" id="PTHR43767">
    <property type="entry name" value="LONG-CHAIN-FATTY-ACID--COA LIGASE"/>
    <property type="match status" value="1"/>
</dbReference>
<dbReference type="EMBL" id="CAFBPU010000004">
    <property type="protein sequence ID" value="CAB5021810.1"/>
    <property type="molecule type" value="Genomic_DNA"/>
</dbReference>
<reference evidence="4" key="1">
    <citation type="submission" date="2020-05" db="EMBL/GenBank/DDBJ databases">
        <authorList>
            <person name="Chiriac C."/>
            <person name="Salcher M."/>
            <person name="Ghai R."/>
            <person name="Kavagutti S V."/>
        </authorList>
    </citation>
    <scope>NUCLEOTIDE SEQUENCE</scope>
</reference>
<dbReference type="InterPro" id="IPR000873">
    <property type="entry name" value="AMP-dep_synth/lig_dom"/>
</dbReference>
<protein>
    <submittedName>
        <fullName evidence="4">Unannotated protein</fullName>
    </submittedName>
</protein>
<name>A0A6J7QVP3_9ZZZZ</name>
<dbReference type="GO" id="GO:0016878">
    <property type="term" value="F:acid-thiol ligase activity"/>
    <property type="evidence" value="ECO:0007669"/>
    <property type="project" value="UniProtKB-ARBA"/>
</dbReference>
<dbReference type="InterPro" id="IPR045851">
    <property type="entry name" value="AMP-bd_C_sf"/>
</dbReference>
<evidence type="ECO:0000313" key="4">
    <source>
        <dbReference type="EMBL" id="CAB5021810.1"/>
    </source>
</evidence>
<dbReference type="AlphaFoldDB" id="A0A6J7QVP3"/>
<dbReference type="InterPro" id="IPR042099">
    <property type="entry name" value="ANL_N_sf"/>
</dbReference>
<dbReference type="PANTHER" id="PTHR43767:SF1">
    <property type="entry name" value="NONRIBOSOMAL PEPTIDE SYNTHASE PES1 (EUROFUNG)-RELATED"/>
    <property type="match status" value="1"/>
</dbReference>
<feature type="domain" description="AMP-dependent synthetase/ligase" evidence="1">
    <location>
        <begin position="11"/>
        <end position="372"/>
    </location>
</feature>
<accession>A0A6J7QVP3</accession>
<dbReference type="InterPro" id="IPR020845">
    <property type="entry name" value="AMP-binding_CS"/>
</dbReference>
<proteinExistence type="predicted"/>
<dbReference type="Gene3D" id="3.40.50.12780">
    <property type="entry name" value="N-terminal domain of ligase-like"/>
    <property type="match status" value="1"/>
</dbReference>
<dbReference type="Gene3D" id="3.30.300.30">
    <property type="match status" value="1"/>
</dbReference>
<evidence type="ECO:0000313" key="3">
    <source>
        <dbReference type="EMBL" id="CAB4938187.1"/>
    </source>
</evidence>
<feature type="domain" description="AMP-binding enzyme C-terminal" evidence="2">
    <location>
        <begin position="423"/>
        <end position="498"/>
    </location>
</feature>
<gene>
    <name evidence="3" type="ORF">UFOPK3752_00875</name>
    <name evidence="4" type="ORF">UFOPK4150_00293</name>
</gene>
<organism evidence="4">
    <name type="scientific">freshwater metagenome</name>
    <dbReference type="NCBI Taxonomy" id="449393"/>
    <lineage>
        <taxon>unclassified sequences</taxon>
        <taxon>metagenomes</taxon>
        <taxon>ecological metagenomes</taxon>
    </lineage>
</organism>
<dbReference type="InterPro" id="IPR025110">
    <property type="entry name" value="AMP-bd_C"/>
</dbReference>
<dbReference type="InterPro" id="IPR050237">
    <property type="entry name" value="ATP-dep_AMP-bd_enzyme"/>
</dbReference>
<sequence length="509" mass="55174">MTTMNIACALRRSALEAPEKIAVRHGDVELTYRDLAAQSAAFAGFLRQRGIGPGDRVGILMHNEPEWLTAMVGIWMVGAVVVPFNYMAHPAAIRHVTVDADVKVIVTPANDVARLLEGVVGLPVEASVVSVGEAEGAAFVWSEALANADPVADVAPRLDSDDAILMYTSGSTGSPKGVRQTHRNSTAIVEAEIDMWSLTAADHALVCTPLFHVGGLQLIALPILMVGGTVTLRRWKVAEYIADVQRLQPTFTALVAAMMIDIVHELDGHPMPLPSIRVCAIGGSALPQSRLRQLTELTGIVPVNIYGQTEQMGVSITEPINEARREGSLGKPMRHIVDTRVVVPDSSPPVDVEVGEVGELWVRGDAVTPGYWQLPATNAEKFVDGWLRTSDLVRFDEDGFVFYVDRTDDMIISGGENVFPQMVEGFLAACPLVAEVAVIGTPHERLSSQVTAIIVPTTTGVRVEDIVAYCDSEPNLRGLQRPRRIEIVQEIPRTATNKIDRPQLKKQFA</sequence>